<keyword evidence="14" id="KW-1185">Reference proteome</keyword>
<feature type="domain" description="C2H2-type" evidence="12">
    <location>
        <begin position="176"/>
        <end position="203"/>
    </location>
</feature>
<evidence type="ECO:0000256" key="8">
    <source>
        <dbReference type="ARBA" id="ARBA00023163"/>
    </source>
</evidence>
<evidence type="ECO:0000256" key="7">
    <source>
        <dbReference type="ARBA" id="ARBA00023125"/>
    </source>
</evidence>
<feature type="domain" description="C2H2-type" evidence="12">
    <location>
        <begin position="1179"/>
        <end position="1202"/>
    </location>
</feature>
<evidence type="ECO:0000256" key="9">
    <source>
        <dbReference type="ARBA" id="ARBA00023242"/>
    </source>
</evidence>
<dbReference type="GO" id="GO:0001228">
    <property type="term" value="F:DNA-binding transcription activator activity, RNA polymerase II-specific"/>
    <property type="evidence" value="ECO:0007669"/>
    <property type="project" value="TreeGrafter"/>
</dbReference>
<dbReference type="InterPro" id="IPR013087">
    <property type="entry name" value="Znf_C2H2_type"/>
</dbReference>
<gene>
    <name evidence="13" type="ORF">IRJ41_005618</name>
</gene>
<feature type="domain" description="C2H2-type" evidence="12">
    <location>
        <begin position="1075"/>
        <end position="1102"/>
    </location>
</feature>
<comment type="caution">
    <text evidence="13">The sequence shown here is derived from an EMBL/GenBank/DDBJ whole genome shotgun (WGS) entry which is preliminary data.</text>
</comment>
<dbReference type="Proteomes" id="UP001059041">
    <property type="component" value="Linkage Group LG8"/>
</dbReference>
<evidence type="ECO:0000259" key="12">
    <source>
        <dbReference type="PROSITE" id="PS50157"/>
    </source>
</evidence>
<dbReference type="FunFam" id="3.30.160.60:FF:000322">
    <property type="entry name" value="GDNF-inducible zinc finger protein 1"/>
    <property type="match status" value="1"/>
</dbReference>
<feature type="domain" description="C2H2-type" evidence="12">
    <location>
        <begin position="810"/>
        <end position="832"/>
    </location>
</feature>
<evidence type="ECO:0000256" key="4">
    <source>
        <dbReference type="ARBA" id="ARBA00022771"/>
    </source>
</evidence>
<feature type="domain" description="C2H2-type" evidence="12">
    <location>
        <begin position="972"/>
        <end position="999"/>
    </location>
</feature>
<dbReference type="InterPro" id="IPR036236">
    <property type="entry name" value="Znf_C2H2_sf"/>
</dbReference>
<feature type="compositionally biased region" description="Polar residues" evidence="11">
    <location>
        <begin position="11"/>
        <end position="21"/>
    </location>
</feature>
<dbReference type="GO" id="GO:0008270">
    <property type="term" value="F:zinc ion binding"/>
    <property type="evidence" value="ECO:0007669"/>
    <property type="project" value="UniProtKB-KW"/>
</dbReference>
<evidence type="ECO:0000256" key="2">
    <source>
        <dbReference type="ARBA" id="ARBA00022723"/>
    </source>
</evidence>
<dbReference type="OrthoDB" id="6105938at2759"/>
<evidence type="ECO:0000256" key="1">
    <source>
        <dbReference type="ARBA" id="ARBA00004123"/>
    </source>
</evidence>
<dbReference type="PANTHER" id="PTHR24376:SF245">
    <property type="entry name" value="ZINC FINGER PROTEIN 11"/>
    <property type="match status" value="1"/>
</dbReference>
<evidence type="ECO:0000313" key="13">
    <source>
        <dbReference type="EMBL" id="KAI7806422.1"/>
    </source>
</evidence>
<feature type="domain" description="C2H2-type" evidence="12">
    <location>
        <begin position="665"/>
        <end position="693"/>
    </location>
</feature>
<feature type="domain" description="C2H2-type" evidence="12">
    <location>
        <begin position="1265"/>
        <end position="1293"/>
    </location>
</feature>
<feature type="region of interest" description="Disordered" evidence="11">
    <location>
        <begin position="294"/>
        <end position="318"/>
    </location>
</feature>
<sequence length="1458" mass="165920">MAAVYSEKEGSLQSNNESSSTEYEKAAVQEVSVDPVRNIKTFDAENTIEEMELALSGPILKAQGHAEVVATNAAVPAVKIKIEELDEDECVSVYQEEAKEGLDGRTTKKEDLSERDQIADGDWLFCCEDSSVAFGNKEGYLEQHRKKIHDGPIVCLDTDSQWDNLLVSTDGGQRTFCCAVCGQRCSSSTEFFQHQLAHRNQEIKQEIDAGHHKGMVKPKRFQCKDCGKAFFSIGQCLNHQRSHKQASKSVFHQLAHLKKKSFQCPTCGRCYSRASALDAHRHCHEVKLVKSKSFETTEKPPSLIDEPGQAESSEAKLEQTGDHQQNVYQCICGKSFRTIGGLGTHQRFSRSCSDGKVKVKVKEKIKHQFECSECDKTFASAAALTAHQHWHKRRSVGDGQLCKCTECGKNFTSLSFLSKHQTKFHSKELPAKSFLHQVCQLKKKAFECQECGRRFSRLSALQSHQLYHTDVFHDIAKRGGVKIFQDEEDDYDFGSTVYSQHTEKTVKGSDEVLDVETIDVDYEIVRVTASDYVESNSGQDPNPELVLVCESDQEEKDDISLSLMQTDASTASPVQLSPDDVKIVQIDFEHLNDETLKNDVIMSKSSPQESELYTCPRCDQTFVKALSLHHHMLWQKDCQKFNKEKHEDRVAHKSYQLSDLEKNSIKCEECGVSFSSLSALQSHQQSHRITEKPFACLQCDRSYLTAAGLYNHQKVCCGRKPSVNNVKEEGKTKHFNPTKSLLGPKVHHCKKCGKGFWSLGAFYHHKQYHVQCADVERSTSEPEIGHIRRRKKGRGGRRHGQRKEYSKEKYECEVCGKSYHMLACFLKHKLSHDANGLQRAVKSFDYQLENLKKNSYQCPDCGKGFSRAMALQFHMKCHGYDSGLRVIESAHLPLSPKKLRCPTCNASFTCESLLVDHQKSCSKPNNDAEYPQECETTGIEEQVASSQNAENVVVHSTDSVTEQKTPLATLKYKCRDCNRSFSVIGALNFHKRIHVQGYTTKKLRAEPARQPKVARVKLEPSLPNAPFACPECGRFFSTNSALGTHKRWHKDKKFARFLSRSYKKCSRKSVDGGPYLCNLCGKGFFYLCVLRRHQLHHPRMESQHQEQADRQSKDRFTCPDCPMSFSSGSLLTAHFTDTHGKLDNTDKVQSEISDTVESDPPLQKKCKMITKKGKPKARYKCPYCPKRFLNERGIRAHKWQKHLKVEVQPTASREERVFTCSPCKLLFASEEALHNHKSFCNANKKKLKPSTEEEPIQKIMTKCFYKCHKCAKDFHSEEQLNAHKELAKSRPHTCALCCRGYWTESQLQQHLAWHDEVRRRLPTELRYRLSTSGSKLKALPHKSTSKVNYSVLLSNPEPNFQCQHCEKSFLSPHALQQHQAVHKSEEPFQCSLCPQIFHDIRDLIDHHQECLGDKERKDSKLIPPERDAGNLTCIECGHSFNKEEELHQHYIAHARGEF</sequence>
<feature type="domain" description="C2H2-type" evidence="12">
    <location>
        <begin position="262"/>
        <end position="284"/>
    </location>
</feature>
<feature type="domain" description="C2H2-type" evidence="12">
    <location>
        <begin position="856"/>
        <end position="878"/>
    </location>
</feature>
<feature type="domain" description="C2H2-type" evidence="12">
    <location>
        <begin position="747"/>
        <end position="769"/>
    </location>
</feature>
<dbReference type="SMART" id="SM00355">
    <property type="entry name" value="ZnF_C2H2"/>
    <property type="match status" value="24"/>
</dbReference>
<feature type="compositionally biased region" description="Basic and acidic residues" evidence="11">
    <location>
        <begin position="1"/>
        <end position="10"/>
    </location>
</feature>
<keyword evidence="3" id="KW-0677">Repeat</keyword>
<dbReference type="Pfam" id="PF12874">
    <property type="entry name" value="zf-met"/>
    <property type="match status" value="1"/>
</dbReference>
<evidence type="ECO:0000256" key="11">
    <source>
        <dbReference type="SAM" id="MobiDB-lite"/>
    </source>
</evidence>
<feature type="domain" description="C2H2-type" evidence="12">
    <location>
        <begin position="1116"/>
        <end position="1139"/>
    </location>
</feature>
<evidence type="ECO:0000256" key="3">
    <source>
        <dbReference type="ARBA" id="ARBA00022737"/>
    </source>
</evidence>
<feature type="domain" description="C2H2-type" evidence="12">
    <location>
        <begin position="1431"/>
        <end position="1458"/>
    </location>
</feature>
<evidence type="ECO:0000313" key="14">
    <source>
        <dbReference type="Proteomes" id="UP001059041"/>
    </source>
</evidence>
<dbReference type="PROSITE" id="PS00028">
    <property type="entry name" value="ZINC_FINGER_C2H2_1"/>
    <property type="match status" value="18"/>
</dbReference>
<reference evidence="13" key="1">
    <citation type="submission" date="2021-02" db="EMBL/GenBank/DDBJ databases">
        <title>Comparative genomics reveals that relaxation of natural selection precedes convergent phenotypic evolution of cavefish.</title>
        <authorList>
            <person name="Peng Z."/>
        </authorList>
    </citation>
    <scope>NUCLEOTIDE SEQUENCE</scope>
    <source>
        <tissue evidence="13">Muscle</tissue>
    </source>
</reference>
<keyword evidence="2" id="KW-0479">Metal-binding</keyword>
<keyword evidence="8" id="KW-0804">Transcription</keyword>
<dbReference type="FunFam" id="3.30.160.60:FF:001228">
    <property type="entry name" value="Zinc finger protein 236"/>
    <property type="match status" value="1"/>
</dbReference>
<keyword evidence="9" id="KW-0539">Nucleus</keyword>
<dbReference type="EMBL" id="JAFHDT010000008">
    <property type="protein sequence ID" value="KAI7806422.1"/>
    <property type="molecule type" value="Genomic_DNA"/>
</dbReference>
<dbReference type="Pfam" id="PF00096">
    <property type="entry name" value="zf-C2H2"/>
    <property type="match status" value="7"/>
</dbReference>
<feature type="domain" description="C2H2-type" evidence="12">
    <location>
        <begin position="446"/>
        <end position="469"/>
    </location>
</feature>
<feature type="domain" description="C2H2-type" evidence="12">
    <location>
        <begin position="369"/>
        <end position="396"/>
    </location>
</feature>
<evidence type="ECO:0000256" key="6">
    <source>
        <dbReference type="ARBA" id="ARBA00023015"/>
    </source>
</evidence>
<accession>A0A9W7WQD0</accession>
<evidence type="ECO:0000256" key="10">
    <source>
        <dbReference type="PROSITE-ProRule" id="PRU00042"/>
    </source>
</evidence>
<keyword evidence="6" id="KW-0805">Transcription regulation</keyword>
<feature type="region of interest" description="Disordered" evidence="11">
    <location>
        <begin position="783"/>
        <end position="802"/>
    </location>
</feature>
<dbReference type="SUPFAM" id="SSF57667">
    <property type="entry name" value="beta-beta-alpha zinc fingers"/>
    <property type="match status" value="9"/>
</dbReference>
<protein>
    <recommendedName>
        <fullName evidence="12">C2H2-type domain-containing protein</fullName>
    </recommendedName>
</protein>
<name>A0A9W7WQD0_TRIRA</name>
<feature type="domain" description="C2H2-type" evidence="12">
    <location>
        <begin position="694"/>
        <end position="721"/>
    </location>
</feature>
<keyword evidence="4 10" id="KW-0863">Zinc-finger</keyword>
<organism evidence="13 14">
    <name type="scientific">Triplophysa rosa</name>
    <name type="common">Cave loach</name>
    <dbReference type="NCBI Taxonomy" id="992332"/>
    <lineage>
        <taxon>Eukaryota</taxon>
        <taxon>Metazoa</taxon>
        <taxon>Chordata</taxon>
        <taxon>Craniata</taxon>
        <taxon>Vertebrata</taxon>
        <taxon>Euteleostomi</taxon>
        <taxon>Actinopterygii</taxon>
        <taxon>Neopterygii</taxon>
        <taxon>Teleostei</taxon>
        <taxon>Ostariophysi</taxon>
        <taxon>Cypriniformes</taxon>
        <taxon>Nemacheilidae</taxon>
        <taxon>Triplophysa</taxon>
    </lineage>
</organism>
<dbReference type="GO" id="GO:0005634">
    <property type="term" value="C:nucleus"/>
    <property type="evidence" value="ECO:0007669"/>
    <property type="project" value="UniProtKB-SubCell"/>
</dbReference>
<feature type="domain" description="C2H2-type" evidence="12">
    <location>
        <begin position="1027"/>
        <end position="1054"/>
    </location>
</feature>
<feature type="compositionally biased region" description="Basic residues" evidence="11">
    <location>
        <begin position="787"/>
        <end position="801"/>
    </location>
</feature>
<dbReference type="Gene3D" id="3.30.160.60">
    <property type="entry name" value="Classic Zinc Finger"/>
    <property type="match status" value="11"/>
</dbReference>
<keyword evidence="5" id="KW-0862">Zinc</keyword>
<dbReference type="PANTHER" id="PTHR24376">
    <property type="entry name" value="ZINC FINGER PROTEIN"/>
    <property type="match status" value="1"/>
</dbReference>
<comment type="subcellular location">
    <subcellularLocation>
        <location evidence="1">Nucleus</location>
    </subcellularLocation>
</comment>
<feature type="region of interest" description="Disordered" evidence="11">
    <location>
        <begin position="1"/>
        <end position="26"/>
    </location>
</feature>
<dbReference type="PROSITE" id="PS50157">
    <property type="entry name" value="ZINC_FINGER_C2H2_2"/>
    <property type="match status" value="20"/>
</dbReference>
<feature type="domain" description="C2H2-type" evidence="12">
    <location>
        <begin position="221"/>
        <end position="248"/>
    </location>
</feature>
<proteinExistence type="predicted"/>
<feature type="domain" description="C2H2-type" evidence="12">
    <location>
        <begin position="402"/>
        <end position="430"/>
    </location>
</feature>
<dbReference type="GO" id="GO:0000978">
    <property type="term" value="F:RNA polymerase II cis-regulatory region sequence-specific DNA binding"/>
    <property type="evidence" value="ECO:0007669"/>
    <property type="project" value="TreeGrafter"/>
</dbReference>
<feature type="domain" description="C2H2-type" evidence="12">
    <location>
        <begin position="1360"/>
        <end position="1387"/>
    </location>
</feature>
<evidence type="ECO:0000256" key="5">
    <source>
        <dbReference type="ARBA" id="ARBA00022833"/>
    </source>
</evidence>
<feature type="domain" description="C2H2-type" evidence="12">
    <location>
        <begin position="899"/>
        <end position="931"/>
    </location>
</feature>
<keyword evidence="7" id="KW-0238">DNA-binding</keyword>